<comment type="catalytic activity">
    <reaction evidence="1">
        <text>a 1,2-diacyl-sn-glycero-3-phospho-(1D-myo-inositol) + ATP = a 1,2-diacyl-sn-glycero-3-phospho-(1D-myo-inositol 4-phosphate) + ADP + H(+)</text>
        <dbReference type="Rhea" id="RHEA:19877"/>
        <dbReference type="ChEBI" id="CHEBI:15378"/>
        <dbReference type="ChEBI" id="CHEBI:30616"/>
        <dbReference type="ChEBI" id="CHEBI:57880"/>
        <dbReference type="ChEBI" id="CHEBI:58178"/>
        <dbReference type="ChEBI" id="CHEBI:456216"/>
        <dbReference type="EC" id="2.7.1.67"/>
    </reaction>
</comment>
<dbReference type="InterPro" id="IPR036940">
    <property type="entry name" value="PI3/4_kinase_cat_sf"/>
</dbReference>
<dbReference type="PROSITE" id="PS00916">
    <property type="entry name" value="PI3_4_KINASE_2"/>
    <property type="match status" value="1"/>
</dbReference>
<dbReference type="PANTHER" id="PTHR10048:SF22">
    <property type="entry name" value="PHOSPHATIDYLINOSITOL 4-KINASE BETA"/>
    <property type="match status" value="1"/>
</dbReference>
<keyword evidence="4" id="KW-0418">Kinase</keyword>
<dbReference type="Pfam" id="PF00454">
    <property type="entry name" value="PI3_PI4_kinase"/>
    <property type="match status" value="1"/>
</dbReference>
<dbReference type="EnsemblProtists" id="EOD37520">
    <property type="protein sequence ID" value="EOD37520"/>
    <property type="gene ID" value="EMIHUDRAFT_70453"/>
</dbReference>
<dbReference type="STRING" id="2903.A0A0D3KP35"/>
<dbReference type="InterPro" id="IPR000403">
    <property type="entry name" value="PI3/4_kinase_cat_dom"/>
</dbReference>
<dbReference type="Gene3D" id="1.10.1070.11">
    <property type="entry name" value="Phosphatidylinositol 3-/4-kinase, catalytic domain"/>
    <property type="match status" value="1"/>
</dbReference>
<proteinExistence type="predicted"/>
<dbReference type="Proteomes" id="UP000013827">
    <property type="component" value="Unassembled WGS sequence"/>
</dbReference>
<evidence type="ECO:0000313" key="7">
    <source>
        <dbReference type="Proteomes" id="UP000013827"/>
    </source>
</evidence>
<dbReference type="PaxDb" id="2903-EOD37520"/>
<evidence type="ECO:0000256" key="3">
    <source>
        <dbReference type="ARBA" id="ARBA00022679"/>
    </source>
</evidence>
<organism evidence="6 7">
    <name type="scientific">Emiliania huxleyi (strain CCMP1516)</name>
    <dbReference type="NCBI Taxonomy" id="280463"/>
    <lineage>
        <taxon>Eukaryota</taxon>
        <taxon>Haptista</taxon>
        <taxon>Haptophyta</taxon>
        <taxon>Prymnesiophyceae</taxon>
        <taxon>Isochrysidales</taxon>
        <taxon>Noelaerhabdaceae</taxon>
        <taxon>Emiliania</taxon>
    </lineage>
</organism>
<dbReference type="InterPro" id="IPR011009">
    <property type="entry name" value="Kinase-like_dom_sf"/>
</dbReference>
<dbReference type="GO" id="GO:0004430">
    <property type="term" value="F:1-phosphatidylinositol 4-kinase activity"/>
    <property type="evidence" value="ECO:0007669"/>
    <property type="project" value="UniProtKB-EC"/>
</dbReference>
<sequence>MCSSCAAWAVVTYLLQIKDRHNGNILLRADGAIVHIDFGFLLSNSPGGNINFEAAPFKLTSEYVDLMGGARSSTFLRFRELVIKGFLAARKHADKLIALAQLTLHGAGRDMPCFTAGQAAVDGLRSRFQPEMTRWQCARHVDEMIGRSIDHWTTTCYDRYQRCWLGIMS</sequence>
<feature type="domain" description="PI3K/PI4K catalytic" evidence="5">
    <location>
        <begin position="1"/>
        <end position="153"/>
    </location>
</feature>
<protein>
    <recommendedName>
        <fullName evidence="2">1-phosphatidylinositol 4-kinase</fullName>
        <ecNumber evidence="2">2.7.1.67</ecNumber>
    </recommendedName>
</protein>
<dbReference type="AlphaFoldDB" id="A0A0D3KP35"/>
<dbReference type="GO" id="GO:0048015">
    <property type="term" value="P:phosphatidylinositol-mediated signaling"/>
    <property type="evidence" value="ECO:0007669"/>
    <property type="project" value="TreeGrafter"/>
</dbReference>
<evidence type="ECO:0000313" key="6">
    <source>
        <dbReference type="EnsemblProtists" id="EOD37520"/>
    </source>
</evidence>
<name>A0A0D3KP35_EMIH1</name>
<dbReference type="FunFam" id="1.10.1070.11:FF:000016">
    <property type="entry name" value="PIK1p Phosphatidylinositol 4-kinase"/>
    <property type="match status" value="1"/>
</dbReference>
<evidence type="ECO:0000259" key="5">
    <source>
        <dbReference type="PROSITE" id="PS50290"/>
    </source>
</evidence>
<evidence type="ECO:0000256" key="4">
    <source>
        <dbReference type="ARBA" id="ARBA00022777"/>
    </source>
</evidence>
<keyword evidence="3" id="KW-0808">Transferase</keyword>
<evidence type="ECO:0000256" key="1">
    <source>
        <dbReference type="ARBA" id="ARBA00001686"/>
    </source>
</evidence>
<dbReference type="SUPFAM" id="SSF56112">
    <property type="entry name" value="Protein kinase-like (PK-like)"/>
    <property type="match status" value="1"/>
</dbReference>
<dbReference type="GO" id="GO:0005737">
    <property type="term" value="C:cytoplasm"/>
    <property type="evidence" value="ECO:0007669"/>
    <property type="project" value="TreeGrafter"/>
</dbReference>
<dbReference type="InterPro" id="IPR015433">
    <property type="entry name" value="PI3/4_kinase"/>
</dbReference>
<accession>A0A0D3KP35</accession>
<dbReference type="eggNOG" id="KOG0903">
    <property type="taxonomic scope" value="Eukaryota"/>
</dbReference>
<reference evidence="6" key="2">
    <citation type="submission" date="2024-10" db="UniProtKB">
        <authorList>
            <consortium name="EnsemblProtists"/>
        </authorList>
    </citation>
    <scope>IDENTIFICATION</scope>
</reference>
<dbReference type="PROSITE" id="PS50290">
    <property type="entry name" value="PI3_4_KINASE_3"/>
    <property type="match status" value="1"/>
</dbReference>
<evidence type="ECO:0000256" key="2">
    <source>
        <dbReference type="ARBA" id="ARBA00012169"/>
    </source>
</evidence>
<dbReference type="GO" id="GO:0046854">
    <property type="term" value="P:phosphatidylinositol phosphate biosynthetic process"/>
    <property type="evidence" value="ECO:0007669"/>
    <property type="project" value="InterPro"/>
</dbReference>
<dbReference type="EC" id="2.7.1.67" evidence="2"/>
<dbReference type="PANTHER" id="PTHR10048">
    <property type="entry name" value="PHOSPHATIDYLINOSITOL KINASE"/>
    <property type="match status" value="1"/>
</dbReference>
<reference evidence="7" key="1">
    <citation type="journal article" date="2013" name="Nature">
        <title>Pan genome of the phytoplankton Emiliania underpins its global distribution.</title>
        <authorList>
            <person name="Read B.A."/>
            <person name="Kegel J."/>
            <person name="Klute M.J."/>
            <person name="Kuo A."/>
            <person name="Lefebvre S.C."/>
            <person name="Maumus F."/>
            <person name="Mayer C."/>
            <person name="Miller J."/>
            <person name="Monier A."/>
            <person name="Salamov A."/>
            <person name="Young J."/>
            <person name="Aguilar M."/>
            <person name="Claverie J.M."/>
            <person name="Frickenhaus S."/>
            <person name="Gonzalez K."/>
            <person name="Herman E.K."/>
            <person name="Lin Y.C."/>
            <person name="Napier J."/>
            <person name="Ogata H."/>
            <person name="Sarno A.F."/>
            <person name="Shmutz J."/>
            <person name="Schroeder D."/>
            <person name="de Vargas C."/>
            <person name="Verret F."/>
            <person name="von Dassow P."/>
            <person name="Valentin K."/>
            <person name="Van de Peer Y."/>
            <person name="Wheeler G."/>
            <person name="Dacks J.B."/>
            <person name="Delwiche C.F."/>
            <person name="Dyhrman S.T."/>
            <person name="Glockner G."/>
            <person name="John U."/>
            <person name="Richards T."/>
            <person name="Worden A.Z."/>
            <person name="Zhang X."/>
            <person name="Grigoriev I.V."/>
            <person name="Allen A.E."/>
            <person name="Bidle K."/>
            <person name="Borodovsky M."/>
            <person name="Bowler C."/>
            <person name="Brownlee C."/>
            <person name="Cock J.M."/>
            <person name="Elias M."/>
            <person name="Gladyshev V.N."/>
            <person name="Groth M."/>
            <person name="Guda C."/>
            <person name="Hadaegh A."/>
            <person name="Iglesias-Rodriguez M.D."/>
            <person name="Jenkins J."/>
            <person name="Jones B.M."/>
            <person name="Lawson T."/>
            <person name="Leese F."/>
            <person name="Lindquist E."/>
            <person name="Lobanov A."/>
            <person name="Lomsadze A."/>
            <person name="Malik S.B."/>
            <person name="Marsh M.E."/>
            <person name="Mackinder L."/>
            <person name="Mock T."/>
            <person name="Mueller-Roeber B."/>
            <person name="Pagarete A."/>
            <person name="Parker M."/>
            <person name="Probert I."/>
            <person name="Quesneville H."/>
            <person name="Raines C."/>
            <person name="Rensing S.A."/>
            <person name="Riano-Pachon D.M."/>
            <person name="Richier S."/>
            <person name="Rokitta S."/>
            <person name="Shiraiwa Y."/>
            <person name="Soanes D.M."/>
            <person name="van der Giezen M."/>
            <person name="Wahlund T.M."/>
            <person name="Williams B."/>
            <person name="Wilson W."/>
            <person name="Wolfe G."/>
            <person name="Wurch L.L."/>
        </authorList>
    </citation>
    <scope>NUCLEOTIDE SEQUENCE</scope>
</reference>
<dbReference type="GO" id="GO:0016020">
    <property type="term" value="C:membrane"/>
    <property type="evidence" value="ECO:0007669"/>
    <property type="project" value="TreeGrafter"/>
</dbReference>
<dbReference type="SMART" id="SM00146">
    <property type="entry name" value="PI3Kc"/>
    <property type="match status" value="1"/>
</dbReference>
<dbReference type="InterPro" id="IPR018936">
    <property type="entry name" value="PI3/4_kinase_CS"/>
</dbReference>
<keyword evidence="7" id="KW-1185">Reference proteome</keyword>